<evidence type="ECO:0000313" key="2">
    <source>
        <dbReference type="Proteomes" id="UP001196413"/>
    </source>
</evidence>
<keyword evidence="2" id="KW-1185">Reference proteome</keyword>
<protein>
    <submittedName>
        <fullName evidence="1">Uncharacterized protein</fullName>
    </submittedName>
</protein>
<comment type="caution">
    <text evidence="1">The sequence shown here is derived from an EMBL/GenBank/DDBJ whole genome shotgun (WGS) entry which is preliminary data.</text>
</comment>
<gene>
    <name evidence="1" type="ORF">KIN20_034744</name>
</gene>
<sequence>MASPVDSIWKFCHRQTRTSEVTNSMPVFRHPLLSSSFRLTKDSAVHDTLEVPKYDFIDPLGATVEEDSEKTLSNDWIWTLWRILRSKRTTFSTTPWRQRTMRD</sequence>
<dbReference type="Proteomes" id="UP001196413">
    <property type="component" value="Unassembled WGS sequence"/>
</dbReference>
<dbReference type="AlphaFoldDB" id="A0AAD5WJX0"/>
<accession>A0AAD5WJX0</accession>
<organism evidence="1 2">
    <name type="scientific">Parelaphostrongylus tenuis</name>
    <name type="common">Meningeal worm</name>
    <dbReference type="NCBI Taxonomy" id="148309"/>
    <lineage>
        <taxon>Eukaryota</taxon>
        <taxon>Metazoa</taxon>
        <taxon>Ecdysozoa</taxon>
        <taxon>Nematoda</taxon>
        <taxon>Chromadorea</taxon>
        <taxon>Rhabditida</taxon>
        <taxon>Rhabditina</taxon>
        <taxon>Rhabditomorpha</taxon>
        <taxon>Strongyloidea</taxon>
        <taxon>Metastrongylidae</taxon>
        <taxon>Parelaphostrongylus</taxon>
    </lineage>
</organism>
<dbReference type="EMBL" id="JAHQIW010007157">
    <property type="protein sequence ID" value="KAJ1372561.1"/>
    <property type="molecule type" value="Genomic_DNA"/>
</dbReference>
<reference evidence="1" key="1">
    <citation type="submission" date="2021-06" db="EMBL/GenBank/DDBJ databases">
        <title>Parelaphostrongylus tenuis whole genome reference sequence.</title>
        <authorList>
            <person name="Garwood T.J."/>
            <person name="Larsen P.A."/>
            <person name="Fountain-Jones N.M."/>
            <person name="Garbe J.R."/>
            <person name="Macchietto M.G."/>
            <person name="Kania S.A."/>
            <person name="Gerhold R.W."/>
            <person name="Richards J.E."/>
            <person name="Wolf T.M."/>
        </authorList>
    </citation>
    <scope>NUCLEOTIDE SEQUENCE</scope>
    <source>
        <strain evidence="1">MNPRO001-30</strain>
        <tissue evidence="1">Meninges</tissue>
    </source>
</reference>
<evidence type="ECO:0000313" key="1">
    <source>
        <dbReference type="EMBL" id="KAJ1372561.1"/>
    </source>
</evidence>
<proteinExistence type="predicted"/>
<name>A0AAD5WJX0_PARTN</name>